<dbReference type="RefSeq" id="WP_229339774.1">
    <property type="nucleotide sequence ID" value="NZ_JAJBZG010000002.1"/>
</dbReference>
<evidence type="ECO:0008006" key="4">
    <source>
        <dbReference type="Google" id="ProtNLM"/>
    </source>
</evidence>
<dbReference type="AlphaFoldDB" id="A0A9X1LIV2"/>
<keyword evidence="3" id="KW-1185">Reference proteome</keyword>
<protein>
    <recommendedName>
        <fullName evidence="4">Peptidase E</fullName>
    </recommendedName>
</protein>
<gene>
    <name evidence="2" type="ORF">LGQ90_07600</name>
</gene>
<evidence type="ECO:0000313" key="3">
    <source>
        <dbReference type="Proteomes" id="UP001139414"/>
    </source>
</evidence>
<reference evidence="2" key="1">
    <citation type="submission" date="2021-10" db="EMBL/GenBank/DDBJ databases">
        <title>Gramella sp. ASW11-100T, isolated from marine sediment.</title>
        <authorList>
            <person name="Xia C."/>
        </authorList>
    </citation>
    <scope>NUCLEOTIDE SEQUENCE</scope>
    <source>
        <strain evidence="2">ASW11-100</strain>
    </source>
</reference>
<comment type="caution">
    <text evidence="2">The sequence shown here is derived from an EMBL/GenBank/DDBJ whole genome shotgun (WGS) entry which is preliminary data.</text>
</comment>
<name>A0A9X1LIV2_9FLAO</name>
<proteinExistence type="predicted"/>
<keyword evidence="1" id="KW-0732">Signal</keyword>
<dbReference type="Proteomes" id="UP001139414">
    <property type="component" value="Unassembled WGS sequence"/>
</dbReference>
<feature type="chain" id="PRO_5040734971" description="Peptidase E" evidence="1">
    <location>
        <begin position="22"/>
        <end position="166"/>
    </location>
</feature>
<sequence length="166" mass="19091">MKKTLALLFAFIFLSSFVAEDHETYLSVTEIEYDVEQESIQIISRVFIDDFENVLSKRYQKDISLSYKEELSTNKAIMEKYLGTKLKIMVDGKLLELKLLGSKFDADQIVLFLESTNIKSFNKVKVENLILTDLFDAQKNITHIKKGEEIESMLLTKSKGSNSVNF</sequence>
<accession>A0A9X1LIV2</accession>
<dbReference type="EMBL" id="JAJBZG010000002">
    <property type="protein sequence ID" value="MCB7481125.1"/>
    <property type="molecule type" value="Genomic_DNA"/>
</dbReference>
<dbReference type="InterPro" id="IPR046525">
    <property type="entry name" value="DUF6702"/>
</dbReference>
<feature type="signal peptide" evidence="1">
    <location>
        <begin position="1"/>
        <end position="21"/>
    </location>
</feature>
<organism evidence="2 3">
    <name type="scientific">Christiangramia sediminis</name>
    <dbReference type="NCBI Taxonomy" id="2881336"/>
    <lineage>
        <taxon>Bacteria</taxon>
        <taxon>Pseudomonadati</taxon>
        <taxon>Bacteroidota</taxon>
        <taxon>Flavobacteriia</taxon>
        <taxon>Flavobacteriales</taxon>
        <taxon>Flavobacteriaceae</taxon>
        <taxon>Christiangramia</taxon>
    </lineage>
</organism>
<evidence type="ECO:0000313" key="2">
    <source>
        <dbReference type="EMBL" id="MCB7481125.1"/>
    </source>
</evidence>
<dbReference type="Pfam" id="PF20420">
    <property type="entry name" value="DUF6702"/>
    <property type="match status" value="1"/>
</dbReference>
<evidence type="ECO:0000256" key="1">
    <source>
        <dbReference type="SAM" id="SignalP"/>
    </source>
</evidence>